<gene>
    <name evidence="1" type="ORF">PROSTU_03327</name>
</gene>
<dbReference type="Proteomes" id="UP000004506">
    <property type="component" value="Unassembled WGS sequence"/>
</dbReference>
<dbReference type="EMBL" id="ABJD02000101">
    <property type="protein sequence ID" value="EDU60122.1"/>
    <property type="molecule type" value="Genomic_DNA"/>
</dbReference>
<organism evidence="1 2">
    <name type="scientific">Providencia stuartii ATCC 25827</name>
    <dbReference type="NCBI Taxonomy" id="471874"/>
    <lineage>
        <taxon>Bacteria</taxon>
        <taxon>Pseudomonadati</taxon>
        <taxon>Pseudomonadota</taxon>
        <taxon>Gammaproteobacteria</taxon>
        <taxon>Enterobacterales</taxon>
        <taxon>Morganellaceae</taxon>
        <taxon>Providencia</taxon>
    </lineage>
</organism>
<accession>A0AA87CRN7</accession>
<comment type="caution">
    <text evidence="1">The sequence shown here is derived from an EMBL/GenBank/DDBJ whole genome shotgun (WGS) entry which is preliminary data.</text>
</comment>
<evidence type="ECO:0000313" key="2">
    <source>
        <dbReference type="Proteomes" id="UP000004506"/>
    </source>
</evidence>
<proteinExistence type="predicted"/>
<reference evidence="1 2" key="3">
    <citation type="submission" date="2008-05" db="EMBL/GenBank/DDBJ databases">
        <authorList>
            <person name="Fulton L."/>
            <person name="Clifton S."/>
            <person name="Fulton B."/>
            <person name="Xu J."/>
            <person name="Minx P."/>
            <person name="Pepin K.H."/>
            <person name="Johnson M."/>
            <person name="Thiruvilangam P."/>
            <person name="Bhonagiri V."/>
            <person name="Nash W.E."/>
            <person name="Mardis E.R."/>
            <person name="Wilson R.K."/>
        </authorList>
    </citation>
    <scope>NUCLEOTIDE SEQUENCE [LARGE SCALE GENOMIC DNA]</scope>
    <source>
        <strain evidence="1 2">ATCC 25827</strain>
    </source>
</reference>
<dbReference type="AlphaFoldDB" id="A0AA87CRN7"/>
<reference evidence="2" key="1">
    <citation type="submission" date="2008-04" db="EMBL/GenBank/DDBJ databases">
        <title>Draft genome sequence of Providencia stuartii (ATCC 25827).</title>
        <authorList>
            <person name="Sudarsanam P."/>
            <person name="Ley R."/>
            <person name="Guruge J."/>
            <person name="Turnbaugh P.J."/>
            <person name="Mahowald M."/>
            <person name="Liep D."/>
            <person name="Gordon J."/>
        </authorList>
    </citation>
    <scope>NUCLEOTIDE SEQUENCE [LARGE SCALE GENOMIC DNA]</scope>
    <source>
        <strain evidence="2">ATCC 25827</strain>
    </source>
</reference>
<reference evidence="2" key="2">
    <citation type="submission" date="2008-04" db="EMBL/GenBank/DDBJ databases">
        <title>Draft genome sequence of Providencia stuartii(ATCC 25827).</title>
        <authorList>
            <person name="Sudarsanam P."/>
            <person name="Ley R."/>
            <person name="Guruge J."/>
            <person name="Turnbaugh P.J."/>
            <person name="Mahowald M."/>
            <person name="Liep D."/>
            <person name="Gordon J."/>
        </authorList>
    </citation>
    <scope>NUCLEOTIDE SEQUENCE [LARGE SCALE GENOMIC DNA]</scope>
    <source>
        <strain evidence="2">ATCC 25827</strain>
    </source>
</reference>
<evidence type="ECO:0000313" key="1">
    <source>
        <dbReference type="EMBL" id="EDU60122.1"/>
    </source>
</evidence>
<protein>
    <submittedName>
        <fullName evidence="1">Uncharacterized protein</fullName>
    </submittedName>
</protein>
<name>A0AA87CRN7_PROST</name>
<sequence>MAKSEWLSALSNNVTSANKPSQQCCYLNDGESLFILSVGE</sequence>